<accession>A0A8E6B7F0</accession>
<dbReference type="RefSeq" id="WP_213497622.1">
    <property type="nucleotide sequence ID" value="NZ_CP074694.1"/>
</dbReference>
<evidence type="ECO:0000313" key="2">
    <source>
        <dbReference type="Proteomes" id="UP000676194"/>
    </source>
</evidence>
<dbReference type="AlphaFoldDB" id="A0A8E6B7F0"/>
<sequence>MIYFTSTMIPDGLHIRNIELNISAYQGEIRDDLWRAFLIYCVRAIVDYLPEEIAKYVQSNEIFSNSYYLIHPEAEMKIFRDLFDLKGSIMEIELDDGFSTDYGNACRLIEDYRLRTSWSALKAFDLLGKRYDPKVIEPVNMNEAIFAAVEGINPFPRTNNLDRICLSVERNSVTESMEAFAWNSIANYVEIHMSEIERFDEKIINQTFFESRNSLSDHFSHIFFDIFPLLASSNTLDSRDISELKGLTPLVGSSPVRHDEIVQYLKAKKLSNHALHAHLSLYPRHTEHCWAIRLIREHLLDKDLNAEINDKESI</sequence>
<organism evidence="1 2">
    <name type="scientific">Telmatocola sphagniphila</name>
    <dbReference type="NCBI Taxonomy" id="1123043"/>
    <lineage>
        <taxon>Bacteria</taxon>
        <taxon>Pseudomonadati</taxon>
        <taxon>Planctomycetota</taxon>
        <taxon>Planctomycetia</taxon>
        <taxon>Gemmatales</taxon>
        <taxon>Gemmataceae</taxon>
    </lineage>
</organism>
<gene>
    <name evidence="1" type="ORF">KIH39_02085</name>
</gene>
<dbReference type="Proteomes" id="UP000676194">
    <property type="component" value="Chromosome"/>
</dbReference>
<reference evidence="1" key="1">
    <citation type="submission" date="2021-05" db="EMBL/GenBank/DDBJ databases">
        <title>Complete genome sequence of the cellulolytic planctomycete Telmatocola sphagniphila SP2T and characterization of the first cellulase from planctomycetes.</title>
        <authorList>
            <person name="Rakitin A.L."/>
            <person name="Beletsky A.V."/>
            <person name="Naumoff D.G."/>
            <person name="Kulichevskaya I.S."/>
            <person name="Mardanov A.V."/>
            <person name="Ravin N.V."/>
            <person name="Dedysh S.N."/>
        </authorList>
    </citation>
    <scope>NUCLEOTIDE SEQUENCE</scope>
    <source>
        <strain evidence="1">SP2T</strain>
    </source>
</reference>
<name>A0A8E6B7F0_9BACT</name>
<evidence type="ECO:0000313" key="1">
    <source>
        <dbReference type="EMBL" id="QVL32732.1"/>
    </source>
</evidence>
<dbReference type="KEGG" id="tsph:KIH39_02085"/>
<protein>
    <submittedName>
        <fullName evidence="1">Uncharacterized protein</fullName>
    </submittedName>
</protein>
<keyword evidence="2" id="KW-1185">Reference proteome</keyword>
<proteinExistence type="predicted"/>
<dbReference type="EMBL" id="CP074694">
    <property type="protein sequence ID" value="QVL32732.1"/>
    <property type="molecule type" value="Genomic_DNA"/>
</dbReference>